<dbReference type="Proteomes" id="UP000712600">
    <property type="component" value="Unassembled WGS sequence"/>
</dbReference>
<sequence>MASLVSRSLVLCLREGMASLASRSPALCLREWMASLASRSPAFSQVDLPPRALQLFFLPLFLSLRGLSPPLGCGTESIRLVYAVDVDP</sequence>
<proteinExistence type="predicted"/>
<organism evidence="1 2">
    <name type="scientific">Brassica cretica</name>
    <name type="common">Mustard</name>
    <dbReference type="NCBI Taxonomy" id="69181"/>
    <lineage>
        <taxon>Eukaryota</taxon>
        <taxon>Viridiplantae</taxon>
        <taxon>Streptophyta</taxon>
        <taxon>Embryophyta</taxon>
        <taxon>Tracheophyta</taxon>
        <taxon>Spermatophyta</taxon>
        <taxon>Magnoliopsida</taxon>
        <taxon>eudicotyledons</taxon>
        <taxon>Gunneridae</taxon>
        <taxon>Pentapetalae</taxon>
        <taxon>rosids</taxon>
        <taxon>malvids</taxon>
        <taxon>Brassicales</taxon>
        <taxon>Brassicaceae</taxon>
        <taxon>Brassiceae</taxon>
        <taxon>Brassica</taxon>
    </lineage>
</organism>
<evidence type="ECO:0000313" key="1">
    <source>
        <dbReference type="EMBL" id="KAF3587215.1"/>
    </source>
</evidence>
<evidence type="ECO:0000313" key="2">
    <source>
        <dbReference type="Proteomes" id="UP000712600"/>
    </source>
</evidence>
<dbReference type="EMBL" id="QGKX02000088">
    <property type="protein sequence ID" value="KAF3587215.1"/>
    <property type="molecule type" value="Genomic_DNA"/>
</dbReference>
<accession>A0A8S9S0I4</accession>
<gene>
    <name evidence="1" type="ORF">F2Q69_00026392</name>
</gene>
<comment type="caution">
    <text evidence="1">The sequence shown here is derived from an EMBL/GenBank/DDBJ whole genome shotgun (WGS) entry which is preliminary data.</text>
</comment>
<protein>
    <submittedName>
        <fullName evidence="1">Uncharacterized protein</fullName>
    </submittedName>
</protein>
<dbReference type="AlphaFoldDB" id="A0A8S9S0I4"/>
<name>A0A8S9S0I4_BRACR</name>
<reference evidence="1" key="1">
    <citation type="submission" date="2019-12" db="EMBL/GenBank/DDBJ databases">
        <title>Genome sequencing and annotation of Brassica cretica.</title>
        <authorList>
            <person name="Studholme D.J."/>
            <person name="Sarris P."/>
        </authorList>
    </citation>
    <scope>NUCLEOTIDE SEQUENCE</scope>
    <source>
        <strain evidence="1">PFS-109/04</strain>
        <tissue evidence="1">Leaf</tissue>
    </source>
</reference>